<accession>A0ABQ3US31</accession>
<keyword evidence="3" id="KW-0813">Transport</keyword>
<feature type="transmembrane region" description="Helical" evidence="13">
    <location>
        <begin position="189"/>
        <end position="207"/>
    </location>
</feature>
<evidence type="ECO:0000313" key="14">
    <source>
        <dbReference type="EMBL" id="GHO55397.1"/>
    </source>
</evidence>
<dbReference type="Pfam" id="PF06736">
    <property type="entry name" value="TMEM175"/>
    <property type="match status" value="1"/>
</dbReference>
<comment type="catalytic activity">
    <reaction evidence="12">
        <text>K(+)(in) = K(+)(out)</text>
        <dbReference type="Rhea" id="RHEA:29463"/>
        <dbReference type="ChEBI" id="CHEBI:29103"/>
    </reaction>
</comment>
<evidence type="ECO:0000256" key="13">
    <source>
        <dbReference type="SAM" id="Phobius"/>
    </source>
</evidence>
<evidence type="ECO:0000256" key="2">
    <source>
        <dbReference type="ARBA" id="ARBA00006920"/>
    </source>
</evidence>
<feature type="transmembrane region" description="Helical" evidence="13">
    <location>
        <begin position="121"/>
        <end position="144"/>
    </location>
</feature>
<dbReference type="EMBL" id="BNJG01000001">
    <property type="protein sequence ID" value="GHO55397.1"/>
    <property type="molecule type" value="Genomic_DNA"/>
</dbReference>
<sequence length="220" mass="24761">MNTKRNASLVEKETGRIEAFSDGVFAIAITLLVLDLKVPALANGVTANGLGKALLWQWPSYLSFFISFATILIMWINHHGIFKLVQKSSTLFMFANGFLLLLVTIVPFPTALVAKYLTTPAASTACAVYAGTFSMINLAYNLLLWSATYQRRLLKPTVKTSQIQALFRLYLLGFPLYLLALFIAFWNAYVSISICLGLWALWMYVSYERELARREILPLQ</sequence>
<gene>
    <name evidence="14" type="ORF">KSB_38720</name>
</gene>
<evidence type="ECO:0000256" key="3">
    <source>
        <dbReference type="ARBA" id="ARBA00022448"/>
    </source>
</evidence>
<evidence type="ECO:0000256" key="8">
    <source>
        <dbReference type="ARBA" id="ARBA00022989"/>
    </source>
</evidence>
<evidence type="ECO:0000256" key="7">
    <source>
        <dbReference type="ARBA" id="ARBA00022958"/>
    </source>
</evidence>
<keyword evidence="6" id="KW-0631">Potassium channel</keyword>
<evidence type="ECO:0000256" key="4">
    <source>
        <dbReference type="ARBA" id="ARBA00022538"/>
    </source>
</evidence>
<keyword evidence="8 13" id="KW-1133">Transmembrane helix</keyword>
<evidence type="ECO:0000256" key="11">
    <source>
        <dbReference type="ARBA" id="ARBA00023303"/>
    </source>
</evidence>
<feature type="transmembrane region" description="Helical" evidence="13">
    <location>
        <begin position="58"/>
        <end position="77"/>
    </location>
</feature>
<keyword evidence="4" id="KW-0633">Potassium transport</keyword>
<evidence type="ECO:0000256" key="10">
    <source>
        <dbReference type="ARBA" id="ARBA00023136"/>
    </source>
</evidence>
<evidence type="ECO:0000256" key="12">
    <source>
        <dbReference type="ARBA" id="ARBA00034430"/>
    </source>
</evidence>
<dbReference type="PANTHER" id="PTHR31462:SF5">
    <property type="entry name" value="ENDOSOMAL_LYSOSOMAL PROTON CHANNEL TMEM175"/>
    <property type="match status" value="1"/>
</dbReference>
<feature type="transmembrane region" description="Helical" evidence="13">
    <location>
        <begin position="20"/>
        <end position="38"/>
    </location>
</feature>
<feature type="transmembrane region" description="Helical" evidence="13">
    <location>
        <begin position="89"/>
        <end position="109"/>
    </location>
</feature>
<feature type="transmembrane region" description="Helical" evidence="13">
    <location>
        <begin position="165"/>
        <end position="183"/>
    </location>
</feature>
<keyword evidence="15" id="KW-1185">Reference proteome</keyword>
<name>A0ABQ3US31_9CHLR</name>
<evidence type="ECO:0000313" key="15">
    <source>
        <dbReference type="Proteomes" id="UP000654345"/>
    </source>
</evidence>
<comment type="similarity">
    <text evidence="2">Belongs to the TMEM175 family.</text>
</comment>
<comment type="subcellular location">
    <subcellularLocation>
        <location evidence="1">Membrane</location>
        <topology evidence="1">Multi-pass membrane protein</topology>
    </subcellularLocation>
</comment>
<organism evidence="14 15">
    <name type="scientific">Ktedonobacter robiniae</name>
    <dbReference type="NCBI Taxonomy" id="2778365"/>
    <lineage>
        <taxon>Bacteria</taxon>
        <taxon>Bacillati</taxon>
        <taxon>Chloroflexota</taxon>
        <taxon>Ktedonobacteria</taxon>
        <taxon>Ktedonobacterales</taxon>
        <taxon>Ktedonobacteraceae</taxon>
        <taxon>Ktedonobacter</taxon>
    </lineage>
</organism>
<keyword evidence="7" id="KW-0630">Potassium</keyword>
<evidence type="ECO:0000256" key="9">
    <source>
        <dbReference type="ARBA" id="ARBA00023065"/>
    </source>
</evidence>
<dbReference type="PANTHER" id="PTHR31462">
    <property type="entry name" value="ENDOSOMAL/LYSOSOMAL POTASSIUM CHANNEL TMEM175"/>
    <property type="match status" value="1"/>
</dbReference>
<keyword evidence="10 13" id="KW-0472">Membrane</keyword>
<evidence type="ECO:0000256" key="6">
    <source>
        <dbReference type="ARBA" id="ARBA00022826"/>
    </source>
</evidence>
<reference evidence="14 15" key="1">
    <citation type="journal article" date="2021" name="Int. J. Syst. Evol. Microbiol.">
        <title>Reticulibacter mediterranei gen. nov., sp. nov., within the new family Reticulibacteraceae fam. nov., and Ktedonospora formicarum gen. nov., sp. nov., Ktedonobacter robiniae sp. nov., Dictyobacter formicarum sp. nov. and Dictyobacter arantiisoli sp. nov., belonging to the class Ktedonobacteria.</title>
        <authorList>
            <person name="Yabe S."/>
            <person name="Zheng Y."/>
            <person name="Wang C.M."/>
            <person name="Sakai Y."/>
            <person name="Abe K."/>
            <person name="Yokota A."/>
            <person name="Donadio S."/>
            <person name="Cavaletti L."/>
            <person name="Monciardini P."/>
        </authorList>
    </citation>
    <scope>NUCLEOTIDE SEQUENCE [LARGE SCALE GENOMIC DNA]</scope>
    <source>
        <strain evidence="14 15">SOSP1-30</strain>
    </source>
</reference>
<dbReference type="Proteomes" id="UP000654345">
    <property type="component" value="Unassembled WGS sequence"/>
</dbReference>
<evidence type="ECO:0000256" key="5">
    <source>
        <dbReference type="ARBA" id="ARBA00022692"/>
    </source>
</evidence>
<keyword evidence="11" id="KW-0407">Ion channel</keyword>
<dbReference type="InterPro" id="IPR010617">
    <property type="entry name" value="TMEM175-like"/>
</dbReference>
<comment type="caution">
    <text evidence="14">The sequence shown here is derived from an EMBL/GenBank/DDBJ whole genome shotgun (WGS) entry which is preliminary data.</text>
</comment>
<keyword evidence="9" id="KW-0406">Ion transport</keyword>
<proteinExistence type="inferred from homology"/>
<evidence type="ECO:0000256" key="1">
    <source>
        <dbReference type="ARBA" id="ARBA00004141"/>
    </source>
</evidence>
<protein>
    <submittedName>
        <fullName evidence="14">DUF1211 domain-containing membrane protein</fullName>
    </submittedName>
</protein>
<keyword evidence="5 13" id="KW-0812">Transmembrane</keyword>
<dbReference type="RefSeq" id="WP_201371987.1">
    <property type="nucleotide sequence ID" value="NZ_BNJG01000001.1"/>
</dbReference>